<protein>
    <recommendedName>
        <fullName evidence="1">PiggyBac transposable element-derived protein domain-containing protein</fullName>
    </recommendedName>
</protein>
<evidence type="ECO:0000313" key="3">
    <source>
        <dbReference type="Proteomes" id="UP000801492"/>
    </source>
</evidence>
<feature type="domain" description="PiggyBac transposable element-derived protein" evidence="1">
    <location>
        <begin position="56"/>
        <end position="111"/>
    </location>
</feature>
<comment type="caution">
    <text evidence="2">The sequence shown here is derived from an EMBL/GenBank/DDBJ whole genome shotgun (WGS) entry which is preliminary data.</text>
</comment>
<name>A0A8K0G6G9_IGNLU</name>
<reference evidence="2" key="1">
    <citation type="submission" date="2019-08" db="EMBL/GenBank/DDBJ databases">
        <title>The genome of the North American firefly Photinus pyralis.</title>
        <authorList>
            <consortium name="Photinus pyralis genome working group"/>
            <person name="Fallon T.R."/>
            <person name="Sander Lower S.E."/>
            <person name="Weng J.-K."/>
        </authorList>
    </citation>
    <scope>NUCLEOTIDE SEQUENCE</scope>
    <source>
        <strain evidence="2">TRF0915ILg1</strain>
        <tissue evidence="2">Whole body</tissue>
    </source>
</reference>
<evidence type="ECO:0000313" key="2">
    <source>
        <dbReference type="EMBL" id="KAF2887819.1"/>
    </source>
</evidence>
<sequence length="131" mass="15070">MEVYPSRGILPVEIQSQHQKKSINQNMEEDVPKMSTVVSNNTGINLEVAAALVRGTPADFFSLFVNNKLLQIMIDQTNLFATQKLDDVSENGRFRARTPTNKDEMKRFLAFRRRPDNEHKSFRILVEPMAF</sequence>
<dbReference type="Pfam" id="PF13843">
    <property type="entry name" value="DDE_Tnp_1_7"/>
    <property type="match status" value="1"/>
</dbReference>
<dbReference type="InterPro" id="IPR029526">
    <property type="entry name" value="PGBD"/>
</dbReference>
<organism evidence="2 3">
    <name type="scientific">Ignelater luminosus</name>
    <name type="common">Cucubano</name>
    <name type="synonym">Pyrophorus luminosus</name>
    <dbReference type="NCBI Taxonomy" id="2038154"/>
    <lineage>
        <taxon>Eukaryota</taxon>
        <taxon>Metazoa</taxon>
        <taxon>Ecdysozoa</taxon>
        <taxon>Arthropoda</taxon>
        <taxon>Hexapoda</taxon>
        <taxon>Insecta</taxon>
        <taxon>Pterygota</taxon>
        <taxon>Neoptera</taxon>
        <taxon>Endopterygota</taxon>
        <taxon>Coleoptera</taxon>
        <taxon>Polyphaga</taxon>
        <taxon>Elateriformia</taxon>
        <taxon>Elateroidea</taxon>
        <taxon>Elateridae</taxon>
        <taxon>Agrypninae</taxon>
        <taxon>Pyrophorini</taxon>
        <taxon>Ignelater</taxon>
    </lineage>
</organism>
<gene>
    <name evidence="2" type="ORF">ILUMI_18354</name>
</gene>
<keyword evidence="3" id="KW-1185">Reference proteome</keyword>
<accession>A0A8K0G6G9</accession>
<proteinExistence type="predicted"/>
<dbReference type="OrthoDB" id="6740508at2759"/>
<dbReference type="Proteomes" id="UP000801492">
    <property type="component" value="Unassembled WGS sequence"/>
</dbReference>
<evidence type="ECO:0000259" key="1">
    <source>
        <dbReference type="Pfam" id="PF13843"/>
    </source>
</evidence>
<dbReference type="AlphaFoldDB" id="A0A8K0G6G9"/>
<dbReference type="EMBL" id="VTPC01081633">
    <property type="protein sequence ID" value="KAF2887819.1"/>
    <property type="molecule type" value="Genomic_DNA"/>
</dbReference>